<dbReference type="AlphaFoldDB" id="A0A1H2A933"/>
<gene>
    <name evidence="1" type="ORF">SAMN04488543_4309</name>
</gene>
<name>A0A1H2A933_9ACTN</name>
<dbReference type="PANTHER" id="PTHR34071:SF2">
    <property type="entry name" value="FLAVIN-NUCLEOTIDE-BINDING PROTEIN"/>
    <property type="match status" value="1"/>
</dbReference>
<sequence>MSADAYPPTDRTTPSRLRERVGYDRAAVHAVLDEATVCHVGFVVDGRPVVLPQLHVRVGDDLYLHGSTGARALRTAAEGGLEVCVTVTLIDGLVLARSAFNHSVNYRSVVAQGRAELVRDEQDKAAVLAALVESVVPGRSSGSRPADRRELAATALLRLPLREVSLKTRSGPPSDDPEDLDLPHWTGVLPLSVRRGEPVAAPGLAEAPVPEHVRAWAAQD</sequence>
<accession>A0A1H2A933</accession>
<dbReference type="SUPFAM" id="SSF50475">
    <property type="entry name" value="FMN-binding split barrel"/>
    <property type="match status" value="1"/>
</dbReference>
<keyword evidence="2" id="KW-1185">Reference proteome</keyword>
<proteinExistence type="predicted"/>
<dbReference type="PANTHER" id="PTHR34071">
    <property type="entry name" value="5-NITROIMIDAZOLE ANTIBIOTICS RESISTANCE PROTEIN, NIMA-FAMILY-RELATED PROTEIN-RELATED"/>
    <property type="match status" value="1"/>
</dbReference>
<dbReference type="InterPro" id="IPR012349">
    <property type="entry name" value="Split_barrel_FMN-bd"/>
</dbReference>
<evidence type="ECO:0000313" key="2">
    <source>
        <dbReference type="Proteomes" id="UP000199092"/>
    </source>
</evidence>
<organism evidence="1 2">
    <name type="scientific">Friedmanniella luteola</name>
    <dbReference type="NCBI Taxonomy" id="546871"/>
    <lineage>
        <taxon>Bacteria</taxon>
        <taxon>Bacillati</taxon>
        <taxon>Actinomycetota</taxon>
        <taxon>Actinomycetes</taxon>
        <taxon>Propionibacteriales</taxon>
        <taxon>Nocardioidaceae</taxon>
        <taxon>Friedmanniella</taxon>
    </lineage>
</organism>
<dbReference type="Proteomes" id="UP000199092">
    <property type="component" value="Chromosome I"/>
</dbReference>
<dbReference type="STRING" id="546871.SAMN04488543_4309"/>
<protein>
    <submittedName>
        <fullName evidence="1">Nitroimidazol reductase NimA, pyridoxamine 5'-phosphate oxidase superfamily</fullName>
    </submittedName>
</protein>
<dbReference type="OrthoDB" id="116031at2"/>
<evidence type="ECO:0000313" key="1">
    <source>
        <dbReference type="EMBL" id="SDT42468.1"/>
    </source>
</evidence>
<dbReference type="InterPro" id="IPR024747">
    <property type="entry name" value="Pyridox_Oxase-rel"/>
</dbReference>
<reference evidence="1 2" key="1">
    <citation type="submission" date="2016-10" db="EMBL/GenBank/DDBJ databases">
        <authorList>
            <person name="de Groot N.N."/>
        </authorList>
    </citation>
    <scope>NUCLEOTIDE SEQUENCE [LARGE SCALE GENOMIC DNA]</scope>
    <source>
        <strain evidence="1 2">DSM 21741</strain>
    </source>
</reference>
<dbReference type="Pfam" id="PF12900">
    <property type="entry name" value="Pyridox_ox_2"/>
    <property type="match status" value="1"/>
</dbReference>
<dbReference type="EMBL" id="LT629749">
    <property type="protein sequence ID" value="SDT42468.1"/>
    <property type="molecule type" value="Genomic_DNA"/>
</dbReference>
<dbReference type="Gene3D" id="2.30.110.10">
    <property type="entry name" value="Electron Transport, Fmn-binding Protein, Chain A"/>
    <property type="match status" value="1"/>
</dbReference>
<dbReference type="RefSeq" id="WP_091416076.1">
    <property type="nucleotide sequence ID" value="NZ_LT629749.1"/>
</dbReference>